<name>A0A9J6PSD9_9GAMM</name>
<gene>
    <name evidence="2" type="ORF">N5923_17705</name>
</gene>
<evidence type="ECO:0000256" key="1">
    <source>
        <dbReference type="SAM" id="SignalP"/>
    </source>
</evidence>
<proteinExistence type="predicted"/>
<feature type="signal peptide" evidence="1">
    <location>
        <begin position="1"/>
        <end position="24"/>
    </location>
</feature>
<sequence>MHKTLPALVSLLLTLNCAAAPAKALQPEVKAFQENAENCQHFSGEWDSSISHHRQKEIEAAVDRYCGLALQQQKMLKEKYPGNQQLEKILAEYDL</sequence>
<dbReference type="EMBL" id="JAODIM010000043">
    <property type="protein sequence ID" value="MCU5779323.1"/>
    <property type="molecule type" value="Genomic_DNA"/>
</dbReference>
<dbReference type="AlphaFoldDB" id="A0A9J6PSD9"/>
<protein>
    <submittedName>
        <fullName evidence="2">Uncharacterized protein</fullName>
    </submittedName>
</protein>
<feature type="chain" id="PRO_5039953498" evidence="1">
    <location>
        <begin position="25"/>
        <end position="95"/>
    </location>
</feature>
<evidence type="ECO:0000313" key="3">
    <source>
        <dbReference type="Proteomes" id="UP001064262"/>
    </source>
</evidence>
<organism evidence="2 3">
    <name type="scientific">Winslowiella arboricola</name>
    <dbReference type="NCBI Taxonomy" id="2978220"/>
    <lineage>
        <taxon>Bacteria</taxon>
        <taxon>Pseudomonadati</taxon>
        <taxon>Pseudomonadota</taxon>
        <taxon>Gammaproteobacteria</taxon>
        <taxon>Enterobacterales</taxon>
        <taxon>Erwiniaceae</taxon>
        <taxon>Winslowiella</taxon>
    </lineage>
</organism>
<dbReference type="RefSeq" id="WP_267145047.1">
    <property type="nucleotide sequence ID" value="NZ_JAODIL010000082.1"/>
</dbReference>
<keyword evidence="1" id="KW-0732">Signal</keyword>
<keyword evidence="3" id="KW-1185">Reference proteome</keyword>
<evidence type="ECO:0000313" key="2">
    <source>
        <dbReference type="EMBL" id="MCU5779323.1"/>
    </source>
</evidence>
<comment type="caution">
    <text evidence="2">The sequence shown here is derived from an EMBL/GenBank/DDBJ whole genome shotgun (WGS) entry which is preliminary data.</text>
</comment>
<reference evidence="2" key="1">
    <citation type="submission" date="2022-09" db="EMBL/GenBank/DDBJ databases">
        <title>Winslowiella arboricola sp. nov., isolated from bleeding cankers on broadleaf hosts.</title>
        <authorList>
            <person name="Brady C."/>
            <person name="Kaur S."/>
            <person name="Crampton B."/>
            <person name="Maddock D."/>
            <person name="Arnold D."/>
            <person name="Denman S."/>
        </authorList>
    </citation>
    <scope>NUCLEOTIDE SEQUENCE</scope>
    <source>
        <strain evidence="2">BAC 15a-03b</strain>
    </source>
</reference>
<accession>A0A9J6PSD9</accession>
<dbReference type="Proteomes" id="UP001064262">
    <property type="component" value="Unassembled WGS sequence"/>
</dbReference>